<dbReference type="PIRSF" id="PIRSF006324">
    <property type="entry name" value="LeuE"/>
    <property type="match status" value="1"/>
</dbReference>
<dbReference type="GO" id="GO:0015171">
    <property type="term" value="F:amino acid transmembrane transporter activity"/>
    <property type="evidence" value="ECO:0007669"/>
    <property type="project" value="TreeGrafter"/>
</dbReference>
<keyword evidence="5 6" id="KW-0472">Membrane</keyword>
<comment type="caution">
    <text evidence="7">The sequence shown here is derived from an EMBL/GenBank/DDBJ whole genome shotgun (WGS) entry which is preliminary data.</text>
</comment>
<keyword evidence="3 6" id="KW-0812">Transmembrane</keyword>
<gene>
    <name evidence="7" type="ORF">BCF46_2215</name>
</gene>
<comment type="subcellular location">
    <subcellularLocation>
        <location evidence="1">Cell membrane</location>
        <topology evidence="1">Multi-pass membrane protein</topology>
    </subcellularLocation>
</comment>
<evidence type="ECO:0000256" key="2">
    <source>
        <dbReference type="ARBA" id="ARBA00022475"/>
    </source>
</evidence>
<sequence>MTYETWLAFAVASAIVVLIPGPNIVLTVNYAIRDGKRSGLATIPGVVLGAFIAMSLSLLGAGAVLATSAFLFTLLKLAGAIYLIWLAYSLWTAPVESISVGRVSDAKPLKNLFWQSLLISVLNPKGPAFYVAFVPQFVSPSGPIFQQFAILIATFLFVATLNSLFWLYFANGMRTQFQRPAAMRILNRIGASCLFVAGVFTARATRSA</sequence>
<dbReference type="Proteomes" id="UP000269157">
    <property type="component" value="Unassembled WGS sequence"/>
</dbReference>
<proteinExistence type="predicted"/>
<feature type="transmembrane region" description="Helical" evidence="6">
    <location>
        <begin position="181"/>
        <end position="202"/>
    </location>
</feature>
<dbReference type="GO" id="GO:0005886">
    <property type="term" value="C:plasma membrane"/>
    <property type="evidence" value="ECO:0007669"/>
    <property type="project" value="UniProtKB-SubCell"/>
</dbReference>
<dbReference type="InterPro" id="IPR001123">
    <property type="entry name" value="LeuE-type"/>
</dbReference>
<dbReference type="Pfam" id="PF01810">
    <property type="entry name" value="LysE"/>
    <property type="match status" value="1"/>
</dbReference>
<name>A0A497WFV7_9RHOB</name>
<reference evidence="7 8" key="1">
    <citation type="submission" date="2018-10" db="EMBL/GenBank/DDBJ databases">
        <title>Genomic Encyclopedia of Archaeal and Bacterial Type Strains, Phase II (KMG-II): from individual species to whole genera.</title>
        <authorList>
            <person name="Goeker M."/>
        </authorList>
    </citation>
    <scope>NUCLEOTIDE SEQUENCE [LARGE SCALE GENOMIC DNA]</scope>
    <source>
        <strain evidence="7 8">DSM 29466</strain>
    </source>
</reference>
<dbReference type="PANTHER" id="PTHR30086:SF20">
    <property type="entry name" value="ARGININE EXPORTER PROTEIN ARGO-RELATED"/>
    <property type="match status" value="1"/>
</dbReference>
<evidence type="ECO:0000256" key="5">
    <source>
        <dbReference type="ARBA" id="ARBA00023136"/>
    </source>
</evidence>
<evidence type="ECO:0000256" key="4">
    <source>
        <dbReference type="ARBA" id="ARBA00022989"/>
    </source>
</evidence>
<feature type="transmembrane region" description="Helical" evidence="6">
    <location>
        <begin position="69"/>
        <end position="91"/>
    </location>
</feature>
<keyword evidence="4 6" id="KW-1133">Transmembrane helix</keyword>
<evidence type="ECO:0000256" key="6">
    <source>
        <dbReference type="SAM" id="Phobius"/>
    </source>
</evidence>
<feature type="transmembrane region" description="Helical" evidence="6">
    <location>
        <begin position="145"/>
        <end position="169"/>
    </location>
</feature>
<dbReference type="PANTHER" id="PTHR30086">
    <property type="entry name" value="ARGININE EXPORTER PROTEIN ARGO"/>
    <property type="match status" value="1"/>
</dbReference>
<feature type="transmembrane region" description="Helical" evidence="6">
    <location>
        <begin position="40"/>
        <end position="63"/>
    </location>
</feature>
<dbReference type="OrthoDB" id="9804822at2"/>
<dbReference type="EMBL" id="RCCE01000003">
    <property type="protein sequence ID" value="RLJ51988.1"/>
    <property type="molecule type" value="Genomic_DNA"/>
</dbReference>
<organism evidence="7 8">
    <name type="scientific">Litoreibacter meonggei</name>
    <dbReference type="NCBI Taxonomy" id="1049199"/>
    <lineage>
        <taxon>Bacteria</taxon>
        <taxon>Pseudomonadati</taxon>
        <taxon>Pseudomonadota</taxon>
        <taxon>Alphaproteobacteria</taxon>
        <taxon>Rhodobacterales</taxon>
        <taxon>Roseobacteraceae</taxon>
        <taxon>Litoreibacter</taxon>
    </lineage>
</organism>
<dbReference type="AlphaFoldDB" id="A0A497WFV7"/>
<evidence type="ECO:0000256" key="3">
    <source>
        <dbReference type="ARBA" id="ARBA00022692"/>
    </source>
</evidence>
<feature type="transmembrane region" description="Helical" evidence="6">
    <location>
        <begin position="112"/>
        <end position="133"/>
    </location>
</feature>
<evidence type="ECO:0000313" key="8">
    <source>
        <dbReference type="Proteomes" id="UP000269157"/>
    </source>
</evidence>
<keyword evidence="8" id="KW-1185">Reference proteome</keyword>
<evidence type="ECO:0000256" key="1">
    <source>
        <dbReference type="ARBA" id="ARBA00004651"/>
    </source>
</evidence>
<protein>
    <submittedName>
        <fullName evidence="7">Threonine/homoserine/homoserine lactone efflux protein</fullName>
    </submittedName>
</protein>
<evidence type="ECO:0000313" key="7">
    <source>
        <dbReference type="EMBL" id="RLJ51988.1"/>
    </source>
</evidence>
<keyword evidence="2" id="KW-1003">Cell membrane</keyword>
<feature type="transmembrane region" description="Helical" evidence="6">
    <location>
        <begin position="6"/>
        <end position="28"/>
    </location>
</feature>
<accession>A0A497WFV7</accession>